<comment type="caution">
    <text evidence="1">The sequence shown here is derived from an EMBL/GenBank/DDBJ whole genome shotgun (WGS) entry which is preliminary data.</text>
</comment>
<organism evidence="1 2">
    <name type="scientific">Araneus ventricosus</name>
    <name type="common">Orbweaver spider</name>
    <name type="synonym">Epeira ventricosa</name>
    <dbReference type="NCBI Taxonomy" id="182803"/>
    <lineage>
        <taxon>Eukaryota</taxon>
        <taxon>Metazoa</taxon>
        <taxon>Ecdysozoa</taxon>
        <taxon>Arthropoda</taxon>
        <taxon>Chelicerata</taxon>
        <taxon>Arachnida</taxon>
        <taxon>Araneae</taxon>
        <taxon>Araneomorphae</taxon>
        <taxon>Entelegynae</taxon>
        <taxon>Araneoidea</taxon>
        <taxon>Araneidae</taxon>
        <taxon>Araneus</taxon>
    </lineage>
</organism>
<protein>
    <submittedName>
        <fullName evidence="1">Uncharacterized protein</fullName>
    </submittedName>
</protein>
<accession>A0A4Y2R4Q7</accession>
<name>A0A4Y2R4Q7_ARAVE</name>
<gene>
    <name evidence="1" type="ORF">AVEN_210027_1</name>
</gene>
<dbReference type="AlphaFoldDB" id="A0A4Y2R4Q7"/>
<keyword evidence="2" id="KW-1185">Reference proteome</keyword>
<dbReference type="Proteomes" id="UP000499080">
    <property type="component" value="Unassembled WGS sequence"/>
</dbReference>
<dbReference type="EMBL" id="BGPR01015697">
    <property type="protein sequence ID" value="GBN70275.1"/>
    <property type="molecule type" value="Genomic_DNA"/>
</dbReference>
<proteinExistence type="predicted"/>
<reference evidence="1 2" key="1">
    <citation type="journal article" date="2019" name="Sci. Rep.">
        <title>Orb-weaving spider Araneus ventricosus genome elucidates the spidroin gene catalogue.</title>
        <authorList>
            <person name="Kono N."/>
            <person name="Nakamura H."/>
            <person name="Ohtoshi R."/>
            <person name="Moran D.A.P."/>
            <person name="Shinohara A."/>
            <person name="Yoshida Y."/>
            <person name="Fujiwara M."/>
            <person name="Mori M."/>
            <person name="Tomita M."/>
            <person name="Arakawa K."/>
        </authorList>
    </citation>
    <scope>NUCLEOTIDE SEQUENCE [LARGE SCALE GENOMIC DNA]</scope>
</reference>
<evidence type="ECO:0000313" key="2">
    <source>
        <dbReference type="Proteomes" id="UP000499080"/>
    </source>
</evidence>
<evidence type="ECO:0000313" key="1">
    <source>
        <dbReference type="EMBL" id="GBN70275.1"/>
    </source>
</evidence>
<sequence>MYAFSNAITHEIRLAGDGGGSVERFLGRAGRLRLETRFHCRSAHVWDLSRAKSDVVSKRLPVGGVEFGEVPASRHPTAVQMAKFFQK</sequence>